<name>A0A2P2J5H6_RHIMU</name>
<protein>
    <submittedName>
        <fullName evidence="2">Uncharacterized protein</fullName>
    </submittedName>
</protein>
<proteinExistence type="predicted"/>
<sequence>MDKTETGKKAPEEVTRESLIALSYSLPEKVVASKLFGENVDRENLVGGIDGEGDGVDTYRSELISISSLQSPDVQGLPVVPCGETEGSSPPPCPSIA</sequence>
<dbReference type="EMBL" id="GGEC01008254">
    <property type="protein sequence ID" value="MBW88737.1"/>
    <property type="molecule type" value="Transcribed_RNA"/>
</dbReference>
<evidence type="ECO:0000313" key="2">
    <source>
        <dbReference type="EMBL" id="MBW88736.1"/>
    </source>
</evidence>
<dbReference type="PANTHER" id="PTHR35282:SF2">
    <property type="entry name" value="F5D14.24 PROTEIN"/>
    <property type="match status" value="1"/>
</dbReference>
<dbReference type="InterPro" id="IPR049198">
    <property type="entry name" value="DUF6865"/>
</dbReference>
<dbReference type="Pfam" id="PF21737">
    <property type="entry name" value="DUF6865"/>
    <property type="match status" value="1"/>
</dbReference>
<evidence type="ECO:0000256" key="1">
    <source>
        <dbReference type="SAM" id="MobiDB-lite"/>
    </source>
</evidence>
<dbReference type="PANTHER" id="PTHR35282">
    <property type="entry name" value="F5D14.24 PROTEIN"/>
    <property type="match status" value="1"/>
</dbReference>
<dbReference type="EMBL" id="GGEC01008253">
    <property type="protein sequence ID" value="MBW88736.1"/>
    <property type="molecule type" value="Transcribed_RNA"/>
</dbReference>
<organism evidence="2">
    <name type="scientific">Rhizophora mucronata</name>
    <name type="common">Asiatic mangrove</name>
    <dbReference type="NCBI Taxonomy" id="61149"/>
    <lineage>
        <taxon>Eukaryota</taxon>
        <taxon>Viridiplantae</taxon>
        <taxon>Streptophyta</taxon>
        <taxon>Embryophyta</taxon>
        <taxon>Tracheophyta</taxon>
        <taxon>Spermatophyta</taxon>
        <taxon>Magnoliopsida</taxon>
        <taxon>eudicotyledons</taxon>
        <taxon>Gunneridae</taxon>
        <taxon>Pentapetalae</taxon>
        <taxon>rosids</taxon>
        <taxon>fabids</taxon>
        <taxon>Malpighiales</taxon>
        <taxon>Rhizophoraceae</taxon>
        <taxon>Rhizophora</taxon>
    </lineage>
</organism>
<feature type="region of interest" description="Disordered" evidence="1">
    <location>
        <begin position="73"/>
        <end position="97"/>
    </location>
</feature>
<dbReference type="AlphaFoldDB" id="A0A2P2J5H6"/>
<accession>A0A2P2J5H6</accession>
<reference evidence="2" key="1">
    <citation type="submission" date="2018-02" db="EMBL/GenBank/DDBJ databases">
        <title>Rhizophora mucronata_Transcriptome.</title>
        <authorList>
            <person name="Meera S.P."/>
            <person name="Sreeshan A."/>
            <person name="Augustine A."/>
        </authorList>
    </citation>
    <scope>NUCLEOTIDE SEQUENCE</scope>
    <source>
        <tissue evidence="2">Leaf</tissue>
    </source>
</reference>